<evidence type="ECO:0000313" key="11">
    <source>
        <dbReference type="Proteomes" id="UP000571817"/>
    </source>
</evidence>
<dbReference type="InterPro" id="IPR004869">
    <property type="entry name" value="MMPL_dom"/>
</dbReference>
<evidence type="ECO:0000256" key="4">
    <source>
        <dbReference type="ARBA" id="ARBA00022692"/>
    </source>
</evidence>
<comment type="similarity">
    <text evidence="2">Belongs to the resistance-nodulation-cell division (RND) (TC 2.A.6) family. MmpL subfamily.</text>
</comment>
<feature type="region of interest" description="Disordered" evidence="7">
    <location>
        <begin position="716"/>
        <end position="737"/>
    </location>
</feature>
<feature type="domain" description="Membrane transport protein MMPL" evidence="9">
    <location>
        <begin position="408"/>
        <end position="704"/>
    </location>
</feature>
<feature type="transmembrane region" description="Helical" evidence="8">
    <location>
        <begin position="207"/>
        <end position="227"/>
    </location>
</feature>
<feature type="transmembrane region" description="Helical" evidence="8">
    <location>
        <begin position="639"/>
        <end position="661"/>
    </location>
</feature>
<evidence type="ECO:0000256" key="6">
    <source>
        <dbReference type="ARBA" id="ARBA00023136"/>
    </source>
</evidence>
<feature type="transmembrane region" description="Helical" evidence="8">
    <location>
        <begin position="667"/>
        <end position="690"/>
    </location>
</feature>
<dbReference type="PANTHER" id="PTHR33406">
    <property type="entry name" value="MEMBRANE PROTEIN MJ1562-RELATED"/>
    <property type="match status" value="1"/>
</dbReference>
<evidence type="ECO:0000256" key="5">
    <source>
        <dbReference type="ARBA" id="ARBA00022989"/>
    </source>
</evidence>
<feature type="compositionally biased region" description="Basic and acidic residues" evidence="7">
    <location>
        <begin position="716"/>
        <end position="726"/>
    </location>
</feature>
<dbReference type="SUPFAM" id="SSF82866">
    <property type="entry name" value="Multidrug efflux transporter AcrB transmembrane domain"/>
    <property type="match status" value="2"/>
</dbReference>
<evidence type="ECO:0000256" key="3">
    <source>
        <dbReference type="ARBA" id="ARBA00022475"/>
    </source>
</evidence>
<feature type="compositionally biased region" description="Basic residues" evidence="7">
    <location>
        <begin position="728"/>
        <end position="737"/>
    </location>
</feature>
<dbReference type="Proteomes" id="UP000571817">
    <property type="component" value="Unassembled WGS sequence"/>
</dbReference>
<keyword evidence="6 8" id="KW-0472">Membrane</keyword>
<name>A0A853DK50_9MICO</name>
<evidence type="ECO:0000256" key="1">
    <source>
        <dbReference type="ARBA" id="ARBA00004651"/>
    </source>
</evidence>
<feature type="domain" description="Membrane transport protein MMPL" evidence="9">
    <location>
        <begin position="90"/>
        <end position="369"/>
    </location>
</feature>
<evidence type="ECO:0000259" key="9">
    <source>
        <dbReference type="Pfam" id="PF03176"/>
    </source>
</evidence>
<dbReference type="RefSeq" id="WP_218883789.1">
    <property type="nucleotide sequence ID" value="NZ_JACCFW010000001.1"/>
</dbReference>
<feature type="transmembrane region" description="Helical" evidence="8">
    <location>
        <begin position="183"/>
        <end position="202"/>
    </location>
</feature>
<feature type="transmembrane region" description="Helical" evidence="8">
    <location>
        <begin position="310"/>
        <end position="333"/>
    </location>
</feature>
<feature type="transmembrane region" description="Helical" evidence="8">
    <location>
        <begin position="233"/>
        <end position="252"/>
    </location>
</feature>
<evidence type="ECO:0000256" key="7">
    <source>
        <dbReference type="SAM" id="MobiDB-lite"/>
    </source>
</evidence>
<feature type="transmembrane region" description="Helical" evidence="8">
    <location>
        <begin position="559"/>
        <end position="577"/>
    </location>
</feature>
<reference evidence="10 11" key="1">
    <citation type="submission" date="2020-07" db="EMBL/GenBank/DDBJ databases">
        <title>Sequencing the genomes of 1000 actinobacteria strains.</title>
        <authorList>
            <person name="Klenk H.-P."/>
        </authorList>
    </citation>
    <scope>NUCLEOTIDE SEQUENCE [LARGE SCALE GENOMIC DNA]</scope>
    <source>
        <strain evidence="10 11">DSM 29531</strain>
    </source>
</reference>
<evidence type="ECO:0000256" key="8">
    <source>
        <dbReference type="SAM" id="Phobius"/>
    </source>
</evidence>
<feature type="transmembrane region" description="Helical" evidence="8">
    <location>
        <begin position="370"/>
        <end position="392"/>
    </location>
</feature>
<dbReference type="GO" id="GO:0005886">
    <property type="term" value="C:plasma membrane"/>
    <property type="evidence" value="ECO:0007669"/>
    <property type="project" value="UniProtKB-SubCell"/>
</dbReference>
<proteinExistence type="inferred from homology"/>
<feature type="transmembrane region" description="Helical" evidence="8">
    <location>
        <begin position="526"/>
        <end position="547"/>
    </location>
</feature>
<dbReference type="EMBL" id="JACCFW010000001">
    <property type="protein sequence ID" value="NYJ76403.1"/>
    <property type="molecule type" value="Genomic_DNA"/>
</dbReference>
<dbReference type="Gene3D" id="1.20.1640.10">
    <property type="entry name" value="Multidrug efflux transporter AcrB transmembrane domain"/>
    <property type="match status" value="2"/>
</dbReference>
<dbReference type="Pfam" id="PF03176">
    <property type="entry name" value="MMPL"/>
    <property type="match status" value="2"/>
</dbReference>
<dbReference type="PANTHER" id="PTHR33406:SF11">
    <property type="entry name" value="MEMBRANE PROTEIN SCO6666-RELATED"/>
    <property type="match status" value="1"/>
</dbReference>
<evidence type="ECO:0000313" key="10">
    <source>
        <dbReference type="EMBL" id="NYJ76403.1"/>
    </source>
</evidence>
<evidence type="ECO:0000256" key="2">
    <source>
        <dbReference type="ARBA" id="ARBA00010157"/>
    </source>
</evidence>
<comment type="caution">
    <text evidence="10">The sequence shown here is derived from an EMBL/GenBank/DDBJ whole genome shotgun (WGS) entry which is preliminary data.</text>
</comment>
<comment type="subcellular location">
    <subcellularLocation>
        <location evidence="1">Cell membrane</location>
        <topology evidence="1">Multi-pass membrane protein</topology>
    </subcellularLocation>
</comment>
<feature type="transmembrane region" description="Helical" evidence="8">
    <location>
        <begin position="597"/>
        <end position="618"/>
    </location>
</feature>
<feature type="transmembrane region" description="Helical" evidence="8">
    <location>
        <begin position="281"/>
        <end position="304"/>
    </location>
</feature>
<accession>A0A853DK50</accession>
<dbReference type="AlphaFoldDB" id="A0A853DK50"/>
<keyword evidence="4 8" id="KW-0812">Transmembrane</keyword>
<keyword evidence="3" id="KW-1003">Cell membrane</keyword>
<organism evidence="10 11">
    <name type="scientific">Allobranchiibius huperziae</name>
    <dbReference type="NCBI Taxonomy" id="1874116"/>
    <lineage>
        <taxon>Bacteria</taxon>
        <taxon>Bacillati</taxon>
        <taxon>Actinomycetota</taxon>
        <taxon>Actinomycetes</taxon>
        <taxon>Micrococcales</taxon>
        <taxon>Dermacoccaceae</taxon>
        <taxon>Allobranchiibius</taxon>
    </lineage>
</organism>
<sequence>MGTADGPPQMAQGSMYRMGRFCASHAWVVLVVWLALLAGATIADRAVGSSYSDDFSLPGSSAQQGGALLKQHAPSSGGQSGQLVFTVSTGSLAQHSSQITSSAQNVGRLPHVLSVGDPTTSKDGRTSYAVVHFDVNPTTLGSSYVRSVDDAVAPARSVGVHVDYGGVLGQAARPENAHLTSELIGIGVAILVLLIGFGSVYAAGLPIVTAAVGVATGLGLLGVVAAATEFASVSPTLAVMIGLGVGIDYGLFLTTRHRQHVMDGMDPVESAGLTTATSGRAVLIAGVTVVIAMLGLFASGITFIGKLGAAASIAVAVAAAASVTLVPAMFGLAGRSIDRLRVRAPSAESDVTGAETVWHRYAVHVERRPWIYLVSGLAFLTIIAIPVLSMTIGHVDEGADPSSYTDARAYDAISRGFGVGANGPVAIVVQLPSGTSTTSAQQLGSTLQKDLASTHGVASVTTPQPTSDGKLLVANVIPTTSPQDAKTDALIKTLRDTTLPSALAGSKATGYVTGTLAGNLEFRDQVAARLPVIIAVVVAASFVLLLASFRSPLLALKAAFANLFSIAAAYGVVVAVFQWGWGGSLLGVHEKVPIESYVPMMMFAIVFGLSMDYEVFLLSRIRERWVATGENGRSVADGMAVTAKVITCAALIMASVFFSFLLSTNVVIKMLALGLGVSVLLDASVIRLIIVPATMFLLGRSNWWLPGWLDRALPHLEPEPETESGHPKVPRHAGHPS</sequence>
<dbReference type="InterPro" id="IPR050545">
    <property type="entry name" value="Mycobact_MmpL"/>
</dbReference>
<gene>
    <name evidence="10" type="ORF">HNR15_003366</name>
</gene>
<protein>
    <submittedName>
        <fullName evidence="10">RND superfamily putative drug exporter</fullName>
    </submittedName>
</protein>
<keyword evidence="5 8" id="KW-1133">Transmembrane helix</keyword>
<keyword evidence="11" id="KW-1185">Reference proteome</keyword>